<dbReference type="Pfam" id="PF08638">
    <property type="entry name" value="Med14"/>
    <property type="match status" value="1"/>
</dbReference>
<dbReference type="InterPro" id="IPR013947">
    <property type="entry name" value="Mediator_Med14"/>
</dbReference>
<name>A0AA38X8B6_9EURO</name>
<feature type="region of interest" description="Disordered" evidence="11">
    <location>
        <begin position="1079"/>
        <end position="1172"/>
    </location>
</feature>
<feature type="domain" description="Mediator complex subunit MED14 N-terminal" evidence="12">
    <location>
        <begin position="95"/>
        <end position="303"/>
    </location>
</feature>
<comment type="subunit">
    <text evidence="10">Component of the Mediator complex.</text>
</comment>
<dbReference type="Pfam" id="PF26204">
    <property type="entry name" value="Med14_fung"/>
    <property type="match status" value="1"/>
</dbReference>
<dbReference type="PANTHER" id="PTHR12809">
    <property type="entry name" value="MEDIATOR COMPLEX SUBUNIT"/>
    <property type="match status" value="1"/>
</dbReference>
<reference evidence="13" key="1">
    <citation type="submission" date="2022-10" db="EMBL/GenBank/DDBJ databases">
        <title>Culturing micro-colonial fungi from biological soil crusts in the Mojave desert and describing Neophaeococcomyces mojavensis, and introducing the new genera and species Taxawa tesnikishii.</title>
        <authorList>
            <person name="Kurbessoian T."/>
            <person name="Stajich J.E."/>
        </authorList>
    </citation>
    <scope>NUCLEOTIDE SEQUENCE</scope>
    <source>
        <strain evidence="13">TK_41</strain>
    </source>
</reference>
<evidence type="ECO:0000256" key="10">
    <source>
        <dbReference type="RuleBase" id="RU365082"/>
    </source>
</evidence>
<feature type="region of interest" description="Disordered" evidence="11">
    <location>
        <begin position="17"/>
        <end position="76"/>
    </location>
</feature>
<dbReference type="GO" id="GO:0006357">
    <property type="term" value="P:regulation of transcription by RNA polymerase II"/>
    <property type="evidence" value="ECO:0007669"/>
    <property type="project" value="InterPro"/>
</dbReference>
<evidence type="ECO:0000256" key="4">
    <source>
        <dbReference type="ARBA" id="ARBA00023015"/>
    </source>
</evidence>
<evidence type="ECO:0000256" key="8">
    <source>
        <dbReference type="ARBA" id="ARBA00025687"/>
    </source>
</evidence>
<gene>
    <name evidence="13" type="primary">RGR1</name>
    <name evidence="13" type="ORF">H2200_006504</name>
</gene>
<evidence type="ECO:0000256" key="1">
    <source>
        <dbReference type="ARBA" id="ARBA00004123"/>
    </source>
</evidence>
<evidence type="ECO:0000256" key="5">
    <source>
        <dbReference type="ARBA" id="ARBA00023159"/>
    </source>
</evidence>
<comment type="similarity">
    <text evidence="2 10">Belongs to the Mediator complex subunit 14 family.</text>
</comment>
<protein>
    <recommendedName>
        <fullName evidence="3 10">Mediator of RNA polymerase II transcription subunit 14</fullName>
    </recommendedName>
    <alternativeName>
        <fullName evidence="9 10">Mediator complex subunit 14</fullName>
    </alternativeName>
</protein>
<evidence type="ECO:0000259" key="12">
    <source>
        <dbReference type="Pfam" id="PF08638"/>
    </source>
</evidence>
<evidence type="ECO:0000256" key="2">
    <source>
        <dbReference type="ARBA" id="ARBA00007813"/>
    </source>
</evidence>
<proteinExistence type="inferred from homology"/>
<sequence>MNGERVTVNGAHIANGVHNIVTDTPPSAGRAKPASIAQNPLAPPLPTAASHTSNVANRDTLSDPRPLGSALQDAASERGQAPTEILRLISQESYLPLATLISRVSQSCWNGLSELVEQLASVAIPDLPPEQARLLPNGQPNNQLKPNLDKKERLLRFANDQKADFIKLLVLLQWSKNVEEVSNTISINFWLMSRRRAYWEAIAALALLKQESPGFQIPNPDLKTAAEVLSRGTVKSFPRLGYIAPKDLSNKQILRVIKSLNHALSVKLALSEDLPSQLRNFRVHDGRATFSVQDEFELDLSVLDESLESTFRMVDFRFSFQPSPQMPERLKTEIEFLANSNIDQGGLARCYEFLHELTLSYKLAELHKQAIVLSRNQWAGNIRVELLRRNLVVQYWSERHIGKSWIEVGIASGRRRQNSTEAESRSFLEVKCTWHGKRVESVQVDFNESVLNFEDILRQVVAQHSTQILDGIYEKLVVAPLFADAELSLEQSLSYEDPEECSLVMQTSYSSQLQLKVNAITGLIMTSPVTERTERLQFEVNRVQAVPDEVASKLLNFRCSIMESIVLAGISGTQWEALRTFKFTQAELKSLFGRPVTRINMFRQRQWALEHSLAVTHGQDGDYWWLLQQISVGASNSQARYKVLRHQKIEVKDDLSSAYFERLAHYSMGLICLQRNADFLVERKEKFDLRPFPVFRRHYELPQLSFDLDLARPAFARVFQPLSLPPVSLHAQAAESPVSKTPSLLRKVNLRFGGADKTGNKITTIAHYQNQASRSVLKRLDKSIVDHGVTLNSEDRMVTIRVETPMADAAITGIVAKILDLEKVVSTVEEIHCLPGLKLQTIENSRISMVYHQESATELGIIFIFTNGGSAPQLEFIPAETNPHQLLLQAYTKTFAANREPFAMTIRNFLTSLIATLPLAAFLHKLQQRHGPSSKIAPQGSPAEQEDHLRVHVLARDETHFAIQYFLLARQSQKDVKNNSPPQLLARFEAVQQFNEIVKKPGWLVRPAFDTFQSYARPSYTSPELGSKVKQEIFSPRAEGQSKWFPLDGGAWCTLDQPEPLLQALHDVLMTWAKDGKAASGKPVNIQAPNKIKAPQANPNPNNANMPNGASNKSGPAKPPPGRLPNSSNVVQNGANMKAQRPPPAAVGGRSMPGNAKMNTKNLQNKEVITLD</sequence>
<organism evidence="13 14">
    <name type="scientific">Cladophialophora chaetospira</name>
    <dbReference type="NCBI Taxonomy" id="386627"/>
    <lineage>
        <taxon>Eukaryota</taxon>
        <taxon>Fungi</taxon>
        <taxon>Dikarya</taxon>
        <taxon>Ascomycota</taxon>
        <taxon>Pezizomycotina</taxon>
        <taxon>Eurotiomycetes</taxon>
        <taxon>Chaetothyriomycetidae</taxon>
        <taxon>Chaetothyriales</taxon>
        <taxon>Herpotrichiellaceae</taxon>
        <taxon>Cladophialophora</taxon>
    </lineage>
</organism>
<dbReference type="AlphaFoldDB" id="A0AA38X8B6"/>
<evidence type="ECO:0000313" key="14">
    <source>
        <dbReference type="Proteomes" id="UP001172673"/>
    </source>
</evidence>
<accession>A0AA38X8B6</accession>
<keyword evidence="14" id="KW-1185">Reference proteome</keyword>
<evidence type="ECO:0000256" key="3">
    <source>
        <dbReference type="ARBA" id="ARBA00019619"/>
    </source>
</evidence>
<keyword evidence="4 10" id="KW-0805">Transcription regulation</keyword>
<evidence type="ECO:0000256" key="6">
    <source>
        <dbReference type="ARBA" id="ARBA00023163"/>
    </source>
</evidence>
<evidence type="ECO:0000256" key="11">
    <source>
        <dbReference type="SAM" id="MobiDB-lite"/>
    </source>
</evidence>
<dbReference type="PANTHER" id="PTHR12809:SF2">
    <property type="entry name" value="MEDIATOR OF RNA POLYMERASE II TRANSCRIPTION SUBUNIT 14"/>
    <property type="match status" value="1"/>
</dbReference>
<comment type="subcellular location">
    <subcellularLocation>
        <location evidence="1 10">Nucleus</location>
    </subcellularLocation>
</comment>
<dbReference type="GO" id="GO:0070847">
    <property type="term" value="C:core mediator complex"/>
    <property type="evidence" value="ECO:0007669"/>
    <property type="project" value="TreeGrafter"/>
</dbReference>
<evidence type="ECO:0000256" key="7">
    <source>
        <dbReference type="ARBA" id="ARBA00023242"/>
    </source>
</evidence>
<dbReference type="GO" id="GO:0016592">
    <property type="term" value="C:mediator complex"/>
    <property type="evidence" value="ECO:0007669"/>
    <property type="project" value="UniProtKB-UniRule"/>
</dbReference>
<evidence type="ECO:0000313" key="13">
    <source>
        <dbReference type="EMBL" id="KAJ9608733.1"/>
    </source>
</evidence>
<keyword evidence="6 10" id="KW-0804">Transcription</keyword>
<dbReference type="EMBL" id="JAPDRK010000009">
    <property type="protein sequence ID" value="KAJ9608733.1"/>
    <property type="molecule type" value="Genomic_DNA"/>
</dbReference>
<feature type="compositionally biased region" description="Polar residues" evidence="11">
    <location>
        <begin position="1125"/>
        <end position="1135"/>
    </location>
</feature>
<feature type="compositionally biased region" description="Low complexity" evidence="11">
    <location>
        <begin position="1088"/>
        <end position="1113"/>
    </location>
</feature>
<dbReference type="InterPro" id="IPR055122">
    <property type="entry name" value="Med14_N"/>
</dbReference>
<comment type="caution">
    <text evidence="13">The sequence shown here is derived from an EMBL/GenBank/DDBJ whole genome shotgun (WGS) entry which is preliminary data.</text>
</comment>
<dbReference type="GO" id="GO:0003712">
    <property type="term" value="F:transcription coregulator activity"/>
    <property type="evidence" value="ECO:0007669"/>
    <property type="project" value="UniProtKB-UniRule"/>
</dbReference>
<comment type="function">
    <text evidence="8 10">Component of the Mediator complex, a coactivator involved in the regulated transcription of nearly all RNA polymerase II-dependent genes. Mediator functions as a bridge to convey information from gene-specific regulatory proteins to the basal RNA polymerase II transcription machinery. Mediator is recruited to promoters by direct interactions with regulatory proteins and serves as a scaffold for the assembly of a functional preinitiation complex with RNA polymerase II and the general transcription factors.</text>
</comment>
<feature type="compositionally biased region" description="Polar residues" evidence="11">
    <location>
        <begin position="1157"/>
        <end position="1172"/>
    </location>
</feature>
<keyword evidence="7 10" id="KW-0539">Nucleus</keyword>
<evidence type="ECO:0000256" key="9">
    <source>
        <dbReference type="ARBA" id="ARBA00032007"/>
    </source>
</evidence>
<keyword evidence="5 10" id="KW-0010">Activator</keyword>
<dbReference type="Proteomes" id="UP001172673">
    <property type="component" value="Unassembled WGS sequence"/>
</dbReference>
<feature type="compositionally biased region" description="Polar residues" evidence="11">
    <location>
        <begin position="49"/>
        <end position="59"/>
    </location>
</feature>